<proteinExistence type="predicted"/>
<reference evidence="2" key="1">
    <citation type="submission" date="2025-08" db="UniProtKB">
        <authorList>
            <consortium name="Ensembl"/>
        </authorList>
    </citation>
    <scope>IDENTIFICATION</scope>
</reference>
<dbReference type="PANTHER" id="PTHR46894:SF2">
    <property type="entry name" value="TSC22 DOMAIN FAMILY MEMBER 4"/>
    <property type="match status" value="1"/>
</dbReference>
<reference evidence="2" key="2">
    <citation type="submission" date="2025-09" db="UniProtKB">
        <authorList>
            <consortium name="Ensembl"/>
        </authorList>
    </citation>
    <scope>IDENTIFICATION</scope>
</reference>
<evidence type="ECO:0008006" key="4">
    <source>
        <dbReference type="Google" id="ProtNLM"/>
    </source>
</evidence>
<feature type="compositionally biased region" description="Low complexity" evidence="1">
    <location>
        <begin position="246"/>
        <end position="259"/>
    </location>
</feature>
<dbReference type="InterPro" id="IPR053049">
    <property type="entry name" value="TSC22_domain_protein_2"/>
</dbReference>
<protein>
    <recommendedName>
        <fullName evidence="4">TSC22 domain family member 2</fullName>
    </recommendedName>
</protein>
<dbReference type="OMA" id="HASPMQE"/>
<organism evidence="2 3">
    <name type="scientific">Gadus morhua</name>
    <name type="common">Atlantic cod</name>
    <dbReference type="NCBI Taxonomy" id="8049"/>
    <lineage>
        <taxon>Eukaryota</taxon>
        <taxon>Metazoa</taxon>
        <taxon>Chordata</taxon>
        <taxon>Craniata</taxon>
        <taxon>Vertebrata</taxon>
        <taxon>Euteleostomi</taxon>
        <taxon>Actinopterygii</taxon>
        <taxon>Neopterygii</taxon>
        <taxon>Teleostei</taxon>
        <taxon>Neoteleostei</taxon>
        <taxon>Acanthomorphata</taxon>
        <taxon>Zeiogadaria</taxon>
        <taxon>Gadariae</taxon>
        <taxon>Gadiformes</taxon>
        <taxon>Gadoidei</taxon>
        <taxon>Gadidae</taxon>
        <taxon>Gadus</taxon>
    </lineage>
</organism>
<dbReference type="GeneTree" id="ENSGT00940000160465"/>
<dbReference type="Ensembl" id="ENSGMOT00000060190.1">
    <property type="protein sequence ID" value="ENSGMOP00000062133.1"/>
    <property type="gene ID" value="ENSGMOG00000031449.1"/>
</dbReference>
<feature type="compositionally biased region" description="Polar residues" evidence="1">
    <location>
        <begin position="260"/>
        <end position="270"/>
    </location>
</feature>
<dbReference type="AlphaFoldDB" id="A0A8C5FUD0"/>
<feature type="region of interest" description="Disordered" evidence="1">
    <location>
        <begin position="243"/>
        <end position="325"/>
    </location>
</feature>
<feature type="compositionally biased region" description="Polar residues" evidence="1">
    <location>
        <begin position="278"/>
        <end position="290"/>
    </location>
</feature>
<name>A0A8C5FUD0_GADMO</name>
<evidence type="ECO:0000313" key="2">
    <source>
        <dbReference type="Ensembl" id="ENSGMOP00000062133.1"/>
    </source>
</evidence>
<dbReference type="PANTHER" id="PTHR46894">
    <property type="entry name" value="TSC22 DOMAIN FAMILY PROTEIN 2"/>
    <property type="match status" value="1"/>
</dbReference>
<evidence type="ECO:0000313" key="3">
    <source>
        <dbReference type="Proteomes" id="UP000694546"/>
    </source>
</evidence>
<keyword evidence="3" id="KW-1185">Reference proteome</keyword>
<accession>A0A8C5FUD0</accession>
<sequence>MSKMPAKKKSCFQITSVTQQGHDPGAALMSALVTQPGPVQQQRLPPGVSVGGGPPSLSVNVSHVAPVTYSTPSSTTATVSCSSRFRVIKLDHGTGEPFRRGRWTCTEFYEKDSEGSVMGRSVDNIRHANAAPDPSLDRDSGLSHIGGSAVIPATNFGQGLGSLADMMLSLPASRMQTLDALQQQMHQAAYATGQPGGTASQNAFSSSIKSIAVSTPQQPAVGLLQPSVGHSSLSQGGVNMQKTALSQPAGQASAATSSQTEYYHQQQQLHASPMQEAPPTSLTLAQSGRQGPSPIITQMLGRTAASGQSGEMAGPGGGGPLPVLSAPSLLPPPPGGGLGGVGAPCCWGGPPLSRLAVSTPAPVSFSHTTSSTHHLVAKMCLPPVPVCPPQCPRAHPVPLVQPCQT</sequence>
<dbReference type="Proteomes" id="UP000694546">
    <property type="component" value="Chromosome 8"/>
</dbReference>
<evidence type="ECO:0000256" key="1">
    <source>
        <dbReference type="SAM" id="MobiDB-lite"/>
    </source>
</evidence>